<evidence type="ECO:0000256" key="1">
    <source>
        <dbReference type="ARBA" id="ARBA00004651"/>
    </source>
</evidence>
<comment type="caution">
    <text evidence="6">Lacks conserved residue(s) required for the propagation of feature annotation.</text>
</comment>
<reference evidence="8 9" key="2">
    <citation type="journal article" date="2016" name="Int. J. Syst. Evol. Microbiol.">
        <title>Flavisolibacter tropicus sp. nov., isolated from tropical soil.</title>
        <authorList>
            <person name="Lee J.J."/>
            <person name="Kang M.S."/>
            <person name="Kim G.S."/>
            <person name="Lee C.S."/>
            <person name="Lim S."/>
            <person name="Lee J."/>
            <person name="Roh S.H."/>
            <person name="Kang H."/>
            <person name="Ha J.M."/>
            <person name="Bae S."/>
            <person name="Jung H.Y."/>
            <person name="Kim M.K."/>
        </authorList>
    </citation>
    <scope>NUCLEOTIDE SEQUENCE [LARGE SCALE GENOMIC DNA]</scope>
    <source>
        <strain evidence="8 9">LCS9</strain>
    </source>
</reference>
<keyword evidence="2 6" id="KW-1003">Cell membrane</keyword>
<evidence type="ECO:0000313" key="8">
    <source>
        <dbReference type="EMBL" id="ANE52062.1"/>
    </source>
</evidence>
<accession>A0A172TYJ7</accession>
<dbReference type="STRING" id="1492898.SY85_17740"/>
<evidence type="ECO:0000256" key="5">
    <source>
        <dbReference type="ARBA" id="ARBA00023136"/>
    </source>
</evidence>
<comment type="similarity">
    <text evidence="6">Belongs to the TVP38/TMEM64 family.</text>
</comment>
<organism evidence="8 9">
    <name type="scientific">Flavisolibacter tropicus</name>
    <dbReference type="NCBI Taxonomy" id="1492898"/>
    <lineage>
        <taxon>Bacteria</taxon>
        <taxon>Pseudomonadati</taxon>
        <taxon>Bacteroidota</taxon>
        <taxon>Chitinophagia</taxon>
        <taxon>Chitinophagales</taxon>
        <taxon>Chitinophagaceae</taxon>
        <taxon>Flavisolibacter</taxon>
    </lineage>
</organism>
<dbReference type="InterPro" id="IPR032816">
    <property type="entry name" value="VTT_dom"/>
</dbReference>
<dbReference type="AlphaFoldDB" id="A0A172TYJ7"/>
<dbReference type="PANTHER" id="PTHR12677">
    <property type="entry name" value="GOLGI APPARATUS MEMBRANE PROTEIN TVP38-RELATED"/>
    <property type="match status" value="1"/>
</dbReference>
<dbReference type="OrthoDB" id="5471155at2"/>
<dbReference type="KEGG" id="fla:SY85_17740"/>
<dbReference type="GO" id="GO:0005886">
    <property type="term" value="C:plasma membrane"/>
    <property type="evidence" value="ECO:0007669"/>
    <property type="project" value="UniProtKB-SubCell"/>
</dbReference>
<evidence type="ECO:0000256" key="3">
    <source>
        <dbReference type="ARBA" id="ARBA00022692"/>
    </source>
</evidence>
<gene>
    <name evidence="8" type="ORF">SY85_17740</name>
</gene>
<dbReference type="Proteomes" id="UP000077177">
    <property type="component" value="Chromosome"/>
</dbReference>
<keyword evidence="4 6" id="KW-1133">Transmembrane helix</keyword>
<keyword evidence="3 6" id="KW-0812">Transmembrane</keyword>
<proteinExistence type="inferred from homology"/>
<dbReference type="PANTHER" id="PTHR12677:SF55">
    <property type="entry name" value="UNDECAPRENYL PHOSPHATE TRANSPORTER SAOUHSC_00901-RELATED"/>
    <property type="match status" value="1"/>
</dbReference>
<sequence>MGEQLVEIFQAHPQWAIVISLFLSVVIAVAGILPSVFITAANILFFGFWEGLFMSFLGEAIGAVVAFILYRKGFKKAMTTPLHKYPRIERLIEANGKEAFVLILGLRLLPFVPSGLVTFAGAIGNVSLMTFAIASSLGKVPALFIEAYSVYQVTQFGWQGKLILVIIAGLLIYWVATHKKGKPE</sequence>
<keyword evidence="9" id="KW-1185">Reference proteome</keyword>
<feature type="transmembrane region" description="Helical" evidence="6">
    <location>
        <begin position="158"/>
        <end position="176"/>
    </location>
</feature>
<protein>
    <recommendedName>
        <fullName evidence="6">TVP38/TMEM64 family membrane protein</fullName>
    </recommendedName>
</protein>
<evidence type="ECO:0000259" key="7">
    <source>
        <dbReference type="Pfam" id="PF09335"/>
    </source>
</evidence>
<feature type="transmembrane region" description="Helical" evidence="6">
    <location>
        <begin position="21"/>
        <end position="46"/>
    </location>
</feature>
<keyword evidence="5 6" id="KW-0472">Membrane</keyword>
<feature type="transmembrane region" description="Helical" evidence="6">
    <location>
        <begin position="116"/>
        <end position="138"/>
    </location>
</feature>
<dbReference type="InterPro" id="IPR015414">
    <property type="entry name" value="TMEM64"/>
</dbReference>
<evidence type="ECO:0000256" key="4">
    <source>
        <dbReference type="ARBA" id="ARBA00022989"/>
    </source>
</evidence>
<dbReference type="RefSeq" id="WP_066406206.1">
    <property type="nucleotide sequence ID" value="NZ_CP011390.1"/>
</dbReference>
<reference evidence="9" key="1">
    <citation type="submission" date="2015-01" db="EMBL/GenBank/DDBJ databases">
        <title>Flavisolibacter sp./LCS9/ whole genome sequencing.</title>
        <authorList>
            <person name="Kim M.K."/>
            <person name="Srinivasan S."/>
            <person name="Lee J.-J."/>
        </authorList>
    </citation>
    <scope>NUCLEOTIDE SEQUENCE [LARGE SCALE GENOMIC DNA]</scope>
    <source>
        <strain evidence="9">LCS9</strain>
    </source>
</reference>
<evidence type="ECO:0000313" key="9">
    <source>
        <dbReference type="Proteomes" id="UP000077177"/>
    </source>
</evidence>
<dbReference type="EMBL" id="CP011390">
    <property type="protein sequence ID" value="ANE52062.1"/>
    <property type="molecule type" value="Genomic_DNA"/>
</dbReference>
<evidence type="ECO:0000256" key="2">
    <source>
        <dbReference type="ARBA" id="ARBA00022475"/>
    </source>
</evidence>
<name>A0A172TYJ7_9BACT</name>
<evidence type="ECO:0000256" key="6">
    <source>
        <dbReference type="RuleBase" id="RU366058"/>
    </source>
</evidence>
<feature type="domain" description="VTT" evidence="7">
    <location>
        <begin position="33"/>
        <end position="151"/>
    </location>
</feature>
<feature type="transmembrane region" description="Helical" evidence="6">
    <location>
        <begin position="52"/>
        <end position="70"/>
    </location>
</feature>
<dbReference type="Pfam" id="PF09335">
    <property type="entry name" value="VTT_dom"/>
    <property type="match status" value="1"/>
</dbReference>
<comment type="subcellular location">
    <subcellularLocation>
        <location evidence="1 6">Cell membrane</location>
        <topology evidence="1 6">Multi-pass membrane protein</topology>
    </subcellularLocation>
</comment>